<organism evidence="2">
    <name type="scientific">Populus alba</name>
    <name type="common">White poplar</name>
    <dbReference type="NCBI Taxonomy" id="43335"/>
    <lineage>
        <taxon>Eukaryota</taxon>
        <taxon>Viridiplantae</taxon>
        <taxon>Streptophyta</taxon>
        <taxon>Embryophyta</taxon>
        <taxon>Tracheophyta</taxon>
        <taxon>Spermatophyta</taxon>
        <taxon>Magnoliopsida</taxon>
        <taxon>eudicotyledons</taxon>
        <taxon>Gunneridae</taxon>
        <taxon>Pentapetalae</taxon>
        <taxon>rosids</taxon>
        <taxon>fabids</taxon>
        <taxon>Malpighiales</taxon>
        <taxon>Salicaceae</taxon>
        <taxon>Saliceae</taxon>
        <taxon>Populus</taxon>
    </lineage>
</organism>
<name>A0A4U5PWN4_POPAL</name>
<protein>
    <submittedName>
        <fullName evidence="2">Uncharacterized protein</fullName>
    </submittedName>
</protein>
<feature type="region of interest" description="Disordered" evidence="1">
    <location>
        <begin position="35"/>
        <end position="115"/>
    </location>
</feature>
<evidence type="ECO:0000256" key="1">
    <source>
        <dbReference type="SAM" id="MobiDB-lite"/>
    </source>
</evidence>
<dbReference type="AlphaFoldDB" id="A0A4U5PWN4"/>
<gene>
    <name evidence="2" type="ORF">D5086_0000168200</name>
</gene>
<sequence length="115" mass="12144">MACMSMVLSGFIPKSTLLRMPNTRLGYMIRKTLSISAGRDPGVSHGRGGQTNTGGPKPMDAVNVAKEKLPLGGFNSEKENKTKSEEKVDDGTTANNKASEEKVDDGTTANNKATG</sequence>
<comment type="caution">
    <text evidence="2">The sequence shown here is derived from an EMBL/GenBank/DDBJ whole genome shotgun (WGS) entry which is preliminary data.</text>
</comment>
<reference evidence="2" key="1">
    <citation type="submission" date="2018-10" db="EMBL/GenBank/DDBJ databases">
        <title>Population genomic analysis revealed the cold adaptation of white poplar.</title>
        <authorList>
            <person name="Liu Y.-J."/>
        </authorList>
    </citation>
    <scope>NUCLEOTIDE SEQUENCE [LARGE SCALE GENOMIC DNA]</scope>
    <source>
        <strain evidence="2">PAL-ZL1</strain>
    </source>
</reference>
<dbReference type="EMBL" id="RCHU01000556">
    <property type="protein sequence ID" value="TKS01988.1"/>
    <property type="molecule type" value="Genomic_DNA"/>
</dbReference>
<feature type="compositionally biased region" description="Basic and acidic residues" evidence="1">
    <location>
        <begin position="76"/>
        <end position="90"/>
    </location>
</feature>
<proteinExistence type="predicted"/>
<accession>A0A4U5PWN4</accession>
<evidence type="ECO:0000313" key="2">
    <source>
        <dbReference type="EMBL" id="TKS01988.1"/>
    </source>
</evidence>